<evidence type="ECO:0000259" key="1">
    <source>
        <dbReference type="Pfam" id="PF08242"/>
    </source>
</evidence>
<name>A0A2H3JTF3_WOLCO</name>
<dbReference type="STRING" id="742152.A0A2H3JTF3"/>
<dbReference type="SUPFAM" id="SSF53335">
    <property type="entry name" value="S-adenosyl-L-methionine-dependent methyltransferases"/>
    <property type="match status" value="1"/>
</dbReference>
<dbReference type="CDD" id="cd02440">
    <property type="entry name" value="AdoMet_MTases"/>
    <property type="match status" value="1"/>
</dbReference>
<dbReference type="InterPro" id="IPR013217">
    <property type="entry name" value="Methyltransf_12"/>
</dbReference>
<proteinExistence type="predicted"/>
<dbReference type="Proteomes" id="UP000218811">
    <property type="component" value="Unassembled WGS sequence"/>
</dbReference>
<dbReference type="EMBL" id="KB468135">
    <property type="protein sequence ID" value="PCH43243.1"/>
    <property type="molecule type" value="Genomic_DNA"/>
</dbReference>
<dbReference type="OMA" id="AICPCER"/>
<sequence length="424" mass="47246">LPHSLKRAYRNDGTSGPLVLPEEFRIYGILAEWSPHFWTIDLYVLSEDNNVLFTFEGLHFEEVNQDLQWPSSRFITHWQPRELPATDYSDALVLDGPGDDSETYKLLHLLDQLAIFYTCETLKAHPRHLNISLPDRKRYLSWAQEQAKRGSVTAPTVDPILREQYASLFELTERVRSGQIDIIMTSAATTELLLRDDIMNKIYGHPPFAGPILDETIKRFIELVKHAFAAGKRVVKVLEVGAGTGRLTSLLGQALVDAKFNDGYYVEYVASDPSLSSSQLSIAQSPWMTMEAKTLDLNISGQYQGIDPASFDIIVSLDALHAVRDINKSLLTLHELLLPGGHLVAIDFDGTSFATGAVGTTCKPLNLKSNPICTNYITAQGRIMYLDLSPSGWESSTIVLLQSIVRCPPLYGSPHWMSQALSTP</sequence>
<dbReference type="AlphaFoldDB" id="A0A2H3JTF3"/>
<dbReference type="Pfam" id="PF08242">
    <property type="entry name" value="Methyltransf_12"/>
    <property type="match status" value="1"/>
</dbReference>
<keyword evidence="3" id="KW-1185">Reference proteome</keyword>
<accession>A0A2H3JTF3</accession>
<evidence type="ECO:0000313" key="2">
    <source>
        <dbReference type="EMBL" id="PCH43243.1"/>
    </source>
</evidence>
<dbReference type="InterPro" id="IPR029063">
    <property type="entry name" value="SAM-dependent_MTases_sf"/>
</dbReference>
<gene>
    <name evidence="2" type="ORF">WOLCODRAFT_73946</name>
</gene>
<dbReference type="OrthoDB" id="329835at2759"/>
<reference evidence="2 3" key="1">
    <citation type="journal article" date="2012" name="Science">
        <title>The Paleozoic origin of enzymatic lignin decomposition reconstructed from 31 fungal genomes.</title>
        <authorList>
            <person name="Floudas D."/>
            <person name="Binder M."/>
            <person name="Riley R."/>
            <person name="Barry K."/>
            <person name="Blanchette R.A."/>
            <person name="Henrissat B."/>
            <person name="Martinez A.T."/>
            <person name="Otillar R."/>
            <person name="Spatafora J.W."/>
            <person name="Yadav J.S."/>
            <person name="Aerts A."/>
            <person name="Benoit I."/>
            <person name="Boyd A."/>
            <person name="Carlson A."/>
            <person name="Copeland A."/>
            <person name="Coutinho P.M."/>
            <person name="de Vries R.P."/>
            <person name="Ferreira P."/>
            <person name="Findley K."/>
            <person name="Foster B."/>
            <person name="Gaskell J."/>
            <person name="Glotzer D."/>
            <person name="Gorecki P."/>
            <person name="Heitman J."/>
            <person name="Hesse C."/>
            <person name="Hori C."/>
            <person name="Igarashi K."/>
            <person name="Jurgens J.A."/>
            <person name="Kallen N."/>
            <person name="Kersten P."/>
            <person name="Kohler A."/>
            <person name="Kuees U."/>
            <person name="Kumar T.K.A."/>
            <person name="Kuo A."/>
            <person name="LaButti K."/>
            <person name="Larrondo L.F."/>
            <person name="Lindquist E."/>
            <person name="Ling A."/>
            <person name="Lombard V."/>
            <person name="Lucas S."/>
            <person name="Lundell T."/>
            <person name="Martin R."/>
            <person name="McLaughlin D.J."/>
            <person name="Morgenstern I."/>
            <person name="Morin E."/>
            <person name="Murat C."/>
            <person name="Nagy L.G."/>
            <person name="Nolan M."/>
            <person name="Ohm R.A."/>
            <person name="Patyshakuliyeva A."/>
            <person name="Rokas A."/>
            <person name="Ruiz-Duenas F.J."/>
            <person name="Sabat G."/>
            <person name="Salamov A."/>
            <person name="Samejima M."/>
            <person name="Schmutz J."/>
            <person name="Slot J.C."/>
            <person name="St John F."/>
            <person name="Stenlid J."/>
            <person name="Sun H."/>
            <person name="Sun S."/>
            <person name="Syed K."/>
            <person name="Tsang A."/>
            <person name="Wiebenga A."/>
            <person name="Young D."/>
            <person name="Pisabarro A."/>
            <person name="Eastwood D.C."/>
            <person name="Martin F."/>
            <person name="Cullen D."/>
            <person name="Grigoriev I.V."/>
            <person name="Hibbett D.S."/>
        </authorList>
    </citation>
    <scope>NUCLEOTIDE SEQUENCE [LARGE SCALE GENOMIC DNA]</scope>
    <source>
        <strain evidence="2 3">MD-104</strain>
    </source>
</reference>
<evidence type="ECO:0000313" key="3">
    <source>
        <dbReference type="Proteomes" id="UP000218811"/>
    </source>
</evidence>
<feature type="domain" description="Methyltransferase type 12" evidence="1">
    <location>
        <begin position="238"/>
        <end position="343"/>
    </location>
</feature>
<protein>
    <recommendedName>
        <fullName evidence="1">Methyltransferase type 12 domain-containing protein</fullName>
    </recommendedName>
</protein>
<dbReference type="Gene3D" id="3.40.50.150">
    <property type="entry name" value="Vaccinia Virus protein VP39"/>
    <property type="match status" value="1"/>
</dbReference>
<feature type="non-terminal residue" evidence="2">
    <location>
        <position position="1"/>
    </location>
</feature>
<organism evidence="2 3">
    <name type="scientific">Wolfiporia cocos (strain MD-104)</name>
    <name type="common">Brown rot fungus</name>
    <dbReference type="NCBI Taxonomy" id="742152"/>
    <lineage>
        <taxon>Eukaryota</taxon>
        <taxon>Fungi</taxon>
        <taxon>Dikarya</taxon>
        <taxon>Basidiomycota</taxon>
        <taxon>Agaricomycotina</taxon>
        <taxon>Agaricomycetes</taxon>
        <taxon>Polyporales</taxon>
        <taxon>Phaeolaceae</taxon>
        <taxon>Wolfiporia</taxon>
    </lineage>
</organism>